<protein>
    <submittedName>
        <fullName evidence="1">Uncharacterized protein</fullName>
    </submittedName>
</protein>
<sequence length="135" mass="15470">SRDYVPDILTAIRSRTERPDCVGIEGRALRHGKKWITFEHSIQHDAYHYDKAAGLITRPPNHLNPIRRDIVARGMPDEMPFPKKDIGEDSEFSRRLRVASALKTEVLVDEPIYFYIPGGSWRGKAKAGSTKRNER</sequence>
<feature type="non-terminal residue" evidence="1">
    <location>
        <position position="1"/>
    </location>
</feature>
<gene>
    <name evidence="1" type="ORF">LCGC14_2842460</name>
</gene>
<name>A0A0F8YB01_9ZZZZ</name>
<comment type="caution">
    <text evidence="1">The sequence shown here is derived from an EMBL/GenBank/DDBJ whole genome shotgun (WGS) entry which is preliminary data.</text>
</comment>
<evidence type="ECO:0000313" key="1">
    <source>
        <dbReference type="EMBL" id="KKK78548.1"/>
    </source>
</evidence>
<organism evidence="1">
    <name type="scientific">marine sediment metagenome</name>
    <dbReference type="NCBI Taxonomy" id="412755"/>
    <lineage>
        <taxon>unclassified sequences</taxon>
        <taxon>metagenomes</taxon>
        <taxon>ecological metagenomes</taxon>
    </lineage>
</organism>
<dbReference type="EMBL" id="LAZR01054444">
    <property type="protein sequence ID" value="KKK78548.1"/>
    <property type="molecule type" value="Genomic_DNA"/>
</dbReference>
<accession>A0A0F8YB01</accession>
<reference evidence="1" key="1">
    <citation type="journal article" date="2015" name="Nature">
        <title>Complex archaea that bridge the gap between prokaryotes and eukaryotes.</title>
        <authorList>
            <person name="Spang A."/>
            <person name="Saw J.H."/>
            <person name="Jorgensen S.L."/>
            <person name="Zaremba-Niedzwiedzka K."/>
            <person name="Martijn J."/>
            <person name="Lind A.E."/>
            <person name="van Eijk R."/>
            <person name="Schleper C."/>
            <person name="Guy L."/>
            <person name="Ettema T.J."/>
        </authorList>
    </citation>
    <scope>NUCLEOTIDE SEQUENCE</scope>
</reference>
<proteinExistence type="predicted"/>
<dbReference type="AlphaFoldDB" id="A0A0F8YB01"/>